<dbReference type="Proteomes" id="UP000236311">
    <property type="component" value="Unassembled WGS sequence"/>
</dbReference>
<name>A0A2K4ZFW0_9FIRM</name>
<dbReference type="OrthoDB" id="9973248at2"/>
<dbReference type="AlphaFoldDB" id="A0A2K4ZFW0"/>
<sequence length="116" mass="12494">MPLQRACDAENQVRNKLSNGPRRAQSNVSHFHRVFCDAAGKRINAGDMLVSCKSTGHTVNQGGTADSVVLFVISNCSSLTERIFLSGAFFYARAGTWKSAVKTPCGLDRMPGTSLT</sequence>
<evidence type="ECO:0000313" key="1">
    <source>
        <dbReference type="EMBL" id="SOY29326.1"/>
    </source>
</evidence>
<keyword evidence="2" id="KW-1185">Reference proteome</keyword>
<accession>A0A2K4ZFW0</accession>
<evidence type="ECO:0000313" key="2">
    <source>
        <dbReference type="Proteomes" id="UP000236311"/>
    </source>
</evidence>
<gene>
    <name evidence="1" type="ORF">AMURIS_02041</name>
</gene>
<proteinExistence type="predicted"/>
<protein>
    <submittedName>
        <fullName evidence="1">Uncharacterized protein</fullName>
    </submittedName>
</protein>
<reference evidence="1 2" key="1">
    <citation type="submission" date="2018-01" db="EMBL/GenBank/DDBJ databases">
        <authorList>
            <person name="Gaut B.S."/>
            <person name="Morton B.R."/>
            <person name="Clegg M.T."/>
            <person name="Duvall M.R."/>
        </authorList>
    </citation>
    <scope>NUCLEOTIDE SEQUENCE [LARGE SCALE GENOMIC DNA]</scope>
    <source>
        <strain evidence="1">GP69</strain>
    </source>
</reference>
<organism evidence="1 2">
    <name type="scientific">Acetatifactor muris</name>
    <dbReference type="NCBI Taxonomy" id="879566"/>
    <lineage>
        <taxon>Bacteria</taxon>
        <taxon>Bacillati</taxon>
        <taxon>Bacillota</taxon>
        <taxon>Clostridia</taxon>
        <taxon>Lachnospirales</taxon>
        <taxon>Lachnospiraceae</taxon>
        <taxon>Acetatifactor</taxon>
    </lineage>
</organism>
<dbReference type="EMBL" id="OFSM01000009">
    <property type="protein sequence ID" value="SOY29326.1"/>
    <property type="molecule type" value="Genomic_DNA"/>
</dbReference>